<sequence length="127" mass="13727">MQCDNQLPALSCVSAARCGCQDGDQSISCPFSLRAQIYLGVPLLLTERSWVLRFCHPLSTGGPRRPGRRHFVPLTFLAGPSRLGLELLAPGGLKETGAAPDQRQHVAGTLEHSPQVRAPAPRWCCVV</sequence>
<keyword evidence="2" id="KW-1185">Reference proteome</keyword>
<accession>A0ABN8YV57</accession>
<organism evidence="1 2">
    <name type="scientific">Rangifer tarandus platyrhynchus</name>
    <name type="common">Svalbard reindeer</name>
    <dbReference type="NCBI Taxonomy" id="3082113"/>
    <lineage>
        <taxon>Eukaryota</taxon>
        <taxon>Metazoa</taxon>
        <taxon>Chordata</taxon>
        <taxon>Craniata</taxon>
        <taxon>Vertebrata</taxon>
        <taxon>Euteleostomi</taxon>
        <taxon>Mammalia</taxon>
        <taxon>Eutheria</taxon>
        <taxon>Laurasiatheria</taxon>
        <taxon>Artiodactyla</taxon>
        <taxon>Ruminantia</taxon>
        <taxon>Pecora</taxon>
        <taxon>Cervidae</taxon>
        <taxon>Odocoileinae</taxon>
        <taxon>Rangifer</taxon>
    </lineage>
</organism>
<dbReference type="EMBL" id="OX459960">
    <property type="protein sequence ID" value="CAI9165480.1"/>
    <property type="molecule type" value="Genomic_DNA"/>
</dbReference>
<protein>
    <submittedName>
        <fullName evidence="1">Uncharacterized protein</fullName>
    </submittedName>
</protein>
<gene>
    <name evidence="1" type="ORF">MRATA1EN1_LOCUS14442</name>
</gene>
<reference evidence="1" key="1">
    <citation type="submission" date="2023-04" db="EMBL/GenBank/DDBJ databases">
        <authorList>
            <consortium name="ELIXIR-Norway"/>
        </authorList>
    </citation>
    <scope>NUCLEOTIDE SEQUENCE [LARGE SCALE GENOMIC DNA]</scope>
</reference>
<dbReference type="Proteomes" id="UP001176941">
    <property type="component" value="Chromosome 24"/>
</dbReference>
<evidence type="ECO:0000313" key="2">
    <source>
        <dbReference type="Proteomes" id="UP001176941"/>
    </source>
</evidence>
<name>A0ABN8YV57_RANTA</name>
<proteinExistence type="predicted"/>
<evidence type="ECO:0000313" key="1">
    <source>
        <dbReference type="EMBL" id="CAI9165480.1"/>
    </source>
</evidence>